<reference evidence="3" key="1">
    <citation type="submission" date="2022-08" db="EMBL/GenBank/DDBJ databases">
        <authorList>
            <person name="Gutierrez-Valencia J."/>
        </authorList>
    </citation>
    <scope>NUCLEOTIDE SEQUENCE</scope>
</reference>
<gene>
    <name evidence="3" type="ORF">LITE_LOCUS2001</name>
</gene>
<evidence type="ECO:0000313" key="3">
    <source>
        <dbReference type="EMBL" id="CAI0378744.1"/>
    </source>
</evidence>
<sequence length="627" mass="67609">MICSLQPTKPKASSLLQSQLACQLRLALTHFPPLSSSTMFAVLQQPPLSPPPIIYNIKQLLPPSFPIHPHNMASPPPPPQPPPSSSPLPPPPSSIINPTFTEQEWLKQIDKSIQLGPETITQNLSSIFKVPASLSSAQPQSYAPQLVGLGPFHHFQRRLYQNEPLKLAGAELALKRLDFPDFPNLVRQIVPLLPTIRCFYDTHLDLADETLAWVLAIDALFVVEMLYNPQFLLPRTANSFSFSEKLRAITGDIVMLESQIPIHSLFSPEISTVLAPMLESFCRVLAPFKLGDLSGDAVNLKPKHLLDHVYQLILQGEDKPAAEAARIPADGGEPAAAPGEGSTQIDVSKLDTLADELSEKVDDANEDIGSPSTVTDEIEKLAQIQVISTPISSIFKILDVLGFSTIVSKALEDEKTLVPSATDLKSVGVKFSATTAGLRSINFNDSTAVLTLPVFLWKPSIEIVIRNLVAYESLAKPDSAILTRYTQMMRAMVQSKEDVKLLKKEGIVEGNVDDEVVVALFAGMVGGSSPVAPAAGTMTVLDATVGKVNEYYSGKPMVLMSKICKLLVNVGLRVVMLVGAIVLLGMFAVQTYCSIYACGGTGGGVGIRGLLRSPVGQSVPSSLWSSV</sequence>
<feature type="transmembrane region" description="Helical" evidence="2">
    <location>
        <begin position="566"/>
        <end position="589"/>
    </location>
</feature>
<dbReference type="Proteomes" id="UP001154282">
    <property type="component" value="Unassembled WGS sequence"/>
</dbReference>
<comment type="caution">
    <text evidence="3">The sequence shown here is derived from an EMBL/GenBank/DDBJ whole genome shotgun (WGS) entry which is preliminary data.</text>
</comment>
<proteinExistence type="predicted"/>
<keyword evidence="2" id="KW-0472">Membrane</keyword>
<dbReference type="InterPro" id="IPR004158">
    <property type="entry name" value="DUF247_pln"/>
</dbReference>
<keyword evidence="4" id="KW-1185">Reference proteome</keyword>
<dbReference type="EMBL" id="CAMGYJ010000002">
    <property type="protein sequence ID" value="CAI0378744.1"/>
    <property type="molecule type" value="Genomic_DNA"/>
</dbReference>
<keyword evidence="2" id="KW-1133">Transmembrane helix</keyword>
<name>A0AAV0H2J1_9ROSI</name>
<keyword evidence="2" id="KW-0812">Transmembrane</keyword>
<feature type="compositionally biased region" description="Pro residues" evidence="1">
    <location>
        <begin position="74"/>
        <end position="93"/>
    </location>
</feature>
<protein>
    <submittedName>
        <fullName evidence="3">Uncharacterized protein</fullName>
    </submittedName>
</protein>
<evidence type="ECO:0000256" key="1">
    <source>
        <dbReference type="SAM" id="MobiDB-lite"/>
    </source>
</evidence>
<dbReference type="PANTHER" id="PTHR31170:SF25">
    <property type="entry name" value="BNAA09G04570D PROTEIN"/>
    <property type="match status" value="1"/>
</dbReference>
<dbReference type="PANTHER" id="PTHR31170">
    <property type="entry name" value="BNAC04G53230D PROTEIN"/>
    <property type="match status" value="1"/>
</dbReference>
<dbReference type="Pfam" id="PF03140">
    <property type="entry name" value="DUF247"/>
    <property type="match status" value="1"/>
</dbReference>
<evidence type="ECO:0000313" key="4">
    <source>
        <dbReference type="Proteomes" id="UP001154282"/>
    </source>
</evidence>
<dbReference type="AlphaFoldDB" id="A0AAV0H2J1"/>
<feature type="region of interest" description="Disordered" evidence="1">
    <location>
        <begin position="66"/>
        <end position="94"/>
    </location>
</feature>
<evidence type="ECO:0000256" key="2">
    <source>
        <dbReference type="SAM" id="Phobius"/>
    </source>
</evidence>
<organism evidence="3 4">
    <name type="scientific">Linum tenue</name>
    <dbReference type="NCBI Taxonomy" id="586396"/>
    <lineage>
        <taxon>Eukaryota</taxon>
        <taxon>Viridiplantae</taxon>
        <taxon>Streptophyta</taxon>
        <taxon>Embryophyta</taxon>
        <taxon>Tracheophyta</taxon>
        <taxon>Spermatophyta</taxon>
        <taxon>Magnoliopsida</taxon>
        <taxon>eudicotyledons</taxon>
        <taxon>Gunneridae</taxon>
        <taxon>Pentapetalae</taxon>
        <taxon>rosids</taxon>
        <taxon>fabids</taxon>
        <taxon>Malpighiales</taxon>
        <taxon>Linaceae</taxon>
        <taxon>Linum</taxon>
    </lineage>
</organism>
<accession>A0AAV0H2J1</accession>